<dbReference type="HOGENOM" id="CLU_034128_1_0_1"/>
<proteinExistence type="predicted"/>
<dbReference type="Proteomes" id="UP000054485">
    <property type="component" value="Unassembled WGS sequence"/>
</dbReference>
<feature type="transmembrane region" description="Helical" evidence="2">
    <location>
        <begin position="315"/>
        <end position="332"/>
    </location>
</feature>
<protein>
    <submittedName>
        <fullName evidence="3">Uncharacterized protein</fullName>
    </submittedName>
</protein>
<dbReference type="EMBL" id="KN835143">
    <property type="protein sequence ID" value="KIK47825.1"/>
    <property type="molecule type" value="Genomic_DNA"/>
</dbReference>
<keyword evidence="2" id="KW-0472">Membrane</keyword>
<dbReference type="AlphaFoldDB" id="A0A0D0AC47"/>
<dbReference type="PANTHER" id="PTHR37848">
    <property type="entry name" value="EXPRESSED PROTEIN"/>
    <property type="match status" value="1"/>
</dbReference>
<name>A0A0D0AC47_9AGAM</name>
<feature type="region of interest" description="Disordered" evidence="1">
    <location>
        <begin position="1"/>
        <end position="36"/>
    </location>
</feature>
<gene>
    <name evidence="3" type="ORF">CY34DRAFT_798907</name>
</gene>
<evidence type="ECO:0000256" key="2">
    <source>
        <dbReference type="SAM" id="Phobius"/>
    </source>
</evidence>
<dbReference type="PANTHER" id="PTHR37848:SF1">
    <property type="entry name" value="SUN DOMAIN-CONTAINING PROTEIN"/>
    <property type="match status" value="1"/>
</dbReference>
<evidence type="ECO:0000313" key="4">
    <source>
        <dbReference type="Proteomes" id="UP000054485"/>
    </source>
</evidence>
<keyword evidence="2" id="KW-1133">Transmembrane helix</keyword>
<keyword evidence="2" id="KW-0812">Transmembrane</keyword>
<evidence type="ECO:0000256" key="1">
    <source>
        <dbReference type="SAM" id="MobiDB-lite"/>
    </source>
</evidence>
<dbReference type="InParanoid" id="A0A0D0AC47"/>
<reference evidence="4" key="2">
    <citation type="submission" date="2015-01" db="EMBL/GenBank/DDBJ databases">
        <title>Evolutionary Origins and Diversification of the Mycorrhizal Mutualists.</title>
        <authorList>
            <consortium name="DOE Joint Genome Institute"/>
            <consortium name="Mycorrhizal Genomics Consortium"/>
            <person name="Kohler A."/>
            <person name="Kuo A."/>
            <person name="Nagy L.G."/>
            <person name="Floudas D."/>
            <person name="Copeland A."/>
            <person name="Barry K.W."/>
            <person name="Cichocki N."/>
            <person name="Veneault-Fourrey C."/>
            <person name="LaButti K."/>
            <person name="Lindquist E.A."/>
            <person name="Lipzen A."/>
            <person name="Lundell T."/>
            <person name="Morin E."/>
            <person name="Murat C."/>
            <person name="Riley R."/>
            <person name="Ohm R."/>
            <person name="Sun H."/>
            <person name="Tunlid A."/>
            <person name="Henrissat B."/>
            <person name="Grigoriev I.V."/>
            <person name="Hibbett D.S."/>
            <person name="Martin F."/>
        </authorList>
    </citation>
    <scope>NUCLEOTIDE SEQUENCE [LARGE SCALE GENOMIC DNA]</scope>
    <source>
        <strain evidence="4">UH-Slu-Lm8-n1</strain>
    </source>
</reference>
<feature type="compositionally biased region" description="Low complexity" evidence="1">
    <location>
        <begin position="19"/>
        <end position="29"/>
    </location>
</feature>
<evidence type="ECO:0000313" key="3">
    <source>
        <dbReference type="EMBL" id="KIK47825.1"/>
    </source>
</evidence>
<keyword evidence="4" id="KW-1185">Reference proteome</keyword>
<accession>A0A0D0AC47</accession>
<dbReference type="OrthoDB" id="203796at2759"/>
<sequence length="445" mass="51059">MLIIDADPVKSKQDSVGDSNPSLASSSLQPQPPPTFEESIADHVLHFPQDDSLNFAQEGVEEPPAFAPYDAHFFTSRSGDTISHDSHLNDDGEALYRFLLSQASTPPTIILRCQGSHNETHTRMVHSHRNGHTEMKTEQYTERITDFDFCIDVGQHIFGEPTHWSYADSTPAYRGRMYQEVGISEEKRKAQKSERKAAKAWDIERTRRGFPPWIGSDYAWREDQPYVMQTNGVLRSSWTLRQWADDYCASRKYLKEFNYHKVAYGWNFEAVRVAAISVVNSTHYRGDLTVQFETSQNVVSVRSHNRLSRALSNRWIKFLLFLTLIYPFIWLFKRFHSRGGGRWDVCGGAYALKRVEQTTKQSAPDAHAESPFRDVFETVDATAQGSSLADPPGRRTKVVGMREGEWFRQWEGTIRRAVQNRMQDRQPLTIPDDHPVHQALVLDGY</sequence>
<reference evidence="3 4" key="1">
    <citation type="submission" date="2014-04" db="EMBL/GenBank/DDBJ databases">
        <authorList>
            <consortium name="DOE Joint Genome Institute"/>
            <person name="Kuo A."/>
            <person name="Ruytinx J."/>
            <person name="Rineau F."/>
            <person name="Colpaert J."/>
            <person name="Kohler A."/>
            <person name="Nagy L.G."/>
            <person name="Floudas D."/>
            <person name="Copeland A."/>
            <person name="Barry K.W."/>
            <person name="Cichocki N."/>
            <person name="Veneault-Fourrey C."/>
            <person name="LaButti K."/>
            <person name="Lindquist E.A."/>
            <person name="Lipzen A."/>
            <person name="Lundell T."/>
            <person name="Morin E."/>
            <person name="Murat C."/>
            <person name="Sun H."/>
            <person name="Tunlid A."/>
            <person name="Henrissat B."/>
            <person name="Grigoriev I.V."/>
            <person name="Hibbett D.S."/>
            <person name="Martin F."/>
            <person name="Nordberg H.P."/>
            <person name="Cantor M.N."/>
            <person name="Hua S.X."/>
        </authorList>
    </citation>
    <scope>NUCLEOTIDE SEQUENCE [LARGE SCALE GENOMIC DNA]</scope>
    <source>
        <strain evidence="3 4">UH-Slu-Lm8-n1</strain>
    </source>
</reference>
<organism evidence="3 4">
    <name type="scientific">Suillus luteus UH-Slu-Lm8-n1</name>
    <dbReference type="NCBI Taxonomy" id="930992"/>
    <lineage>
        <taxon>Eukaryota</taxon>
        <taxon>Fungi</taxon>
        <taxon>Dikarya</taxon>
        <taxon>Basidiomycota</taxon>
        <taxon>Agaricomycotina</taxon>
        <taxon>Agaricomycetes</taxon>
        <taxon>Agaricomycetidae</taxon>
        <taxon>Boletales</taxon>
        <taxon>Suillineae</taxon>
        <taxon>Suillaceae</taxon>
        <taxon>Suillus</taxon>
    </lineage>
</organism>